<dbReference type="GO" id="GO:0046076">
    <property type="term" value="P:dTTP catabolic process"/>
    <property type="evidence" value="ECO:0007669"/>
    <property type="project" value="TreeGrafter"/>
</dbReference>
<dbReference type="InterPro" id="IPR048011">
    <property type="entry name" value="NTP-PPase_MazG-like_C"/>
</dbReference>
<dbReference type="RefSeq" id="WP_007183366.1">
    <property type="nucleotide sequence ID" value="NZ_AKGD01000001.1"/>
</dbReference>
<evidence type="ECO:0000313" key="3">
    <source>
        <dbReference type="Proteomes" id="UP000003704"/>
    </source>
</evidence>
<dbReference type="PANTHER" id="PTHR30522:SF0">
    <property type="entry name" value="NUCLEOSIDE TRIPHOSPHATE PYROPHOSPHOHYDROLASE"/>
    <property type="match status" value="1"/>
</dbReference>
<dbReference type="GO" id="GO:0046052">
    <property type="term" value="P:UTP catabolic process"/>
    <property type="evidence" value="ECO:0007669"/>
    <property type="project" value="TreeGrafter"/>
</dbReference>
<dbReference type="GO" id="GO:0046081">
    <property type="term" value="P:dUTP catabolic process"/>
    <property type="evidence" value="ECO:0007669"/>
    <property type="project" value="TreeGrafter"/>
</dbReference>
<dbReference type="PANTHER" id="PTHR30522">
    <property type="entry name" value="NUCLEOSIDE TRIPHOSPHATE PYROPHOSPHOHYDROLASE"/>
    <property type="match status" value="1"/>
</dbReference>
<dbReference type="OrthoDB" id="9808939at2"/>
<dbReference type="GO" id="GO:0047429">
    <property type="term" value="F:nucleoside triphosphate diphosphatase activity"/>
    <property type="evidence" value="ECO:0007669"/>
    <property type="project" value="InterPro"/>
</dbReference>
<protein>
    <submittedName>
        <fullName evidence="2">MazG family protein</fullName>
    </submittedName>
</protein>
<dbReference type="STRING" id="1172194.WQQ_04070"/>
<dbReference type="GO" id="GO:0006203">
    <property type="term" value="P:dGTP catabolic process"/>
    <property type="evidence" value="ECO:0007669"/>
    <property type="project" value="TreeGrafter"/>
</dbReference>
<dbReference type="InterPro" id="IPR004518">
    <property type="entry name" value="MazG-like_dom"/>
</dbReference>
<dbReference type="AlphaFoldDB" id="I8T8I8"/>
<keyword evidence="3" id="KW-1185">Reference proteome</keyword>
<dbReference type="EMBL" id="AKGD01000001">
    <property type="protein sequence ID" value="EIT70270.1"/>
    <property type="molecule type" value="Genomic_DNA"/>
</dbReference>
<proteinExistence type="predicted"/>
<dbReference type="CDD" id="cd11529">
    <property type="entry name" value="NTP-PPase_MazG_Cterm"/>
    <property type="match status" value="1"/>
</dbReference>
<feature type="domain" description="NTP pyrophosphohydrolase MazG-like" evidence="1">
    <location>
        <begin position="31"/>
        <end position="90"/>
    </location>
</feature>
<dbReference type="Gene3D" id="1.10.287.1080">
    <property type="entry name" value="MazG-like"/>
    <property type="match status" value="1"/>
</dbReference>
<accession>I8T8I8</accession>
<evidence type="ECO:0000259" key="1">
    <source>
        <dbReference type="Pfam" id="PF03819"/>
    </source>
</evidence>
<dbReference type="SUPFAM" id="SSF101386">
    <property type="entry name" value="all-alpha NTP pyrophosphatases"/>
    <property type="match status" value="1"/>
</dbReference>
<sequence length="121" mass="13546">MSELLAIAAKLQEEAAREGFDWSELDPLWDKVAEELGELRETVDQSLDRRQDELGDLLFVVVNLARHLGVDPVAALAGANEKFTRRYGHVMKHAQTLPALGDPQRLDAMEALWQQAKKLGL</sequence>
<dbReference type="GO" id="GO:0046061">
    <property type="term" value="P:dATP catabolic process"/>
    <property type="evidence" value="ECO:0007669"/>
    <property type="project" value="TreeGrafter"/>
</dbReference>
<dbReference type="Proteomes" id="UP000003704">
    <property type="component" value="Unassembled WGS sequence"/>
</dbReference>
<organism evidence="2 3">
    <name type="scientific">Hydrocarboniphaga effusa AP103</name>
    <dbReference type="NCBI Taxonomy" id="1172194"/>
    <lineage>
        <taxon>Bacteria</taxon>
        <taxon>Pseudomonadati</taxon>
        <taxon>Pseudomonadota</taxon>
        <taxon>Gammaproteobacteria</taxon>
        <taxon>Nevskiales</taxon>
        <taxon>Nevskiaceae</taxon>
        <taxon>Hydrocarboniphaga</taxon>
    </lineage>
</organism>
<dbReference type="PATRIC" id="fig|1172194.4.peg.386"/>
<dbReference type="InterPro" id="IPR011551">
    <property type="entry name" value="NTP_PyrPHydrolase_MazG"/>
</dbReference>
<dbReference type="GO" id="GO:0046047">
    <property type="term" value="P:TTP catabolic process"/>
    <property type="evidence" value="ECO:0007669"/>
    <property type="project" value="TreeGrafter"/>
</dbReference>
<gene>
    <name evidence="2" type="ORF">WQQ_04070</name>
</gene>
<evidence type="ECO:0000313" key="2">
    <source>
        <dbReference type="EMBL" id="EIT70270.1"/>
    </source>
</evidence>
<comment type="caution">
    <text evidence="2">The sequence shown here is derived from an EMBL/GenBank/DDBJ whole genome shotgun (WGS) entry which is preliminary data.</text>
</comment>
<name>I8T8I8_9GAMM</name>
<dbReference type="Pfam" id="PF03819">
    <property type="entry name" value="MazG"/>
    <property type="match status" value="1"/>
</dbReference>
<reference evidence="2 3" key="1">
    <citation type="journal article" date="2012" name="J. Bacteriol.">
        <title>Genome Sequence of n-Alkane-Degrading Hydrocarboniphaga effusa Strain AP103T (ATCC BAA-332T).</title>
        <authorList>
            <person name="Chang H.K."/>
            <person name="Zylstra G.J."/>
            <person name="Chae J.C."/>
        </authorList>
    </citation>
    <scope>NUCLEOTIDE SEQUENCE [LARGE SCALE GENOMIC DNA]</scope>
    <source>
        <strain evidence="2 3">AP103</strain>
    </source>
</reference>